<sequence>ELEWAWSQVVAERGVGSWGGSINLWAARRAGFRDDGVGLVGCWWVGSGLFRPAPGAWNSALATRERGRCAFRPPPPVLLSASPEPSLSSLPTARCLTYRTPRRLGDALTIWRSRRTERKSWQGRLHSLAMGRRLAFGRSRHPEFVCFPFCSQTSSDHRAHSHPFSSRLGPRAAVPVTGFQNQTRGPGKTPRLLT</sequence>
<dbReference type="Proteomes" id="UP000551758">
    <property type="component" value="Unassembled WGS sequence"/>
</dbReference>
<reference evidence="1 2" key="1">
    <citation type="journal article" date="2020" name="Mol. Biol. Evol.">
        <title>Interspecific Gene Flow and the Evolution of Specialization in Black and White Rhinoceros.</title>
        <authorList>
            <person name="Moodley Y."/>
            <person name="Westbury M.V."/>
            <person name="Russo I.M."/>
            <person name="Gopalakrishnan S."/>
            <person name="Rakotoarivelo A."/>
            <person name="Olsen R.A."/>
            <person name="Prost S."/>
            <person name="Tunstall T."/>
            <person name="Ryder O.A."/>
            <person name="Dalen L."/>
            <person name="Bruford M.W."/>
        </authorList>
    </citation>
    <scope>NUCLEOTIDE SEQUENCE [LARGE SCALE GENOMIC DNA]</scope>
    <source>
        <strain evidence="1">SBR-YM</strain>
        <tissue evidence="1">Skin</tissue>
    </source>
</reference>
<keyword evidence="2" id="KW-1185">Reference proteome</keyword>
<evidence type="ECO:0000313" key="1">
    <source>
        <dbReference type="EMBL" id="KAF5917840.1"/>
    </source>
</evidence>
<name>A0A7J7EPW2_DICBM</name>
<gene>
    <name evidence="1" type="ORF">HPG69_009993</name>
</gene>
<proteinExistence type="predicted"/>
<dbReference type="AlphaFoldDB" id="A0A7J7EPW2"/>
<comment type="caution">
    <text evidence="1">The sequence shown here is derived from an EMBL/GenBank/DDBJ whole genome shotgun (WGS) entry which is preliminary data.</text>
</comment>
<evidence type="ECO:0000313" key="2">
    <source>
        <dbReference type="Proteomes" id="UP000551758"/>
    </source>
</evidence>
<protein>
    <submittedName>
        <fullName evidence="1">Uncharacterized protein</fullName>
    </submittedName>
</protein>
<accession>A0A7J7EPW2</accession>
<feature type="non-terminal residue" evidence="1">
    <location>
        <position position="1"/>
    </location>
</feature>
<dbReference type="EMBL" id="JACDTQ010002515">
    <property type="protein sequence ID" value="KAF5917840.1"/>
    <property type="molecule type" value="Genomic_DNA"/>
</dbReference>
<organism evidence="1 2">
    <name type="scientific">Diceros bicornis minor</name>
    <name type="common">South-central black rhinoceros</name>
    <dbReference type="NCBI Taxonomy" id="77932"/>
    <lineage>
        <taxon>Eukaryota</taxon>
        <taxon>Metazoa</taxon>
        <taxon>Chordata</taxon>
        <taxon>Craniata</taxon>
        <taxon>Vertebrata</taxon>
        <taxon>Euteleostomi</taxon>
        <taxon>Mammalia</taxon>
        <taxon>Eutheria</taxon>
        <taxon>Laurasiatheria</taxon>
        <taxon>Perissodactyla</taxon>
        <taxon>Rhinocerotidae</taxon>
        <taxon>Diceros</taxon>
    </lineage>
</organism>